<protein>
    <submittedName>
        <fullName evidence="1">Uncharacterized protein</fullName>
    </submittedName>
</protein>
<dbReference type="AlphaFoldDB" id="A0A350P1R1"/>
<organism evidence="1 2">
    <name type="scientific">Alteromonas australica</name>
    <dbReference type="NCBI Taxonomy" id="589873"/>
    <lineage>
        <taxon>Bacteria</taxon>
        <taxon>Pseudomonadati</taxon>
        <taxon>Pseudomonadota</taxon>
        <taxon>Gammaproteobacteria</taxon>
        <taxon>Alteromonadales</taxon>
        <taxon>Alteromonadaceae</taxon>
        <taxon>Alteromonas/Salinimonas group</taxon>
        <taxon>Alteromonas</taxon>
    </lineage>
</organism>
<comment type="caution">
    <text evidence="1">The sequence shown here is derived from an EMBL/GenBank/DDBJ whole genome shotgun (WGS) entry which is preliminary data.</text>
</comment>
<accession>A0A350P1R1</accession>
<gene>
    <name evidence="1" type="ORF">DCW74_05760</name>
</gene>
<dbReference type="Proteomes" id="UP000263517">
    <property type="component" value="Unassembled WGS sequence"/>
</dbReference>
<evidence type="ECO:0000313" key="1">
    <source>
        <dbReference type="EMBL" id="HAW75228.1"/>
    </source>
</evidence>
<dbReference type="EMBL" id="DNAN01000196">
    <property type="protein sequence ID" value="HAW75228.1"/>
    <property type="molecule type" value="Genomic_DNA"/>
</dbReference>
<reference evidence="1 2" key="1">
    <citation type="journal article" date="2018" name="Nat. Biotechnol.">
        <title>A standardized bacterial taxonomy based on genome phylogeny substantially revises the tree of life.</title>
        <authorList>
            <person name="Parks D.H."/>
            <person name="Chuvochina M."/>
            <person name="Waite D.W."/>
            <person name="Rinke C."/>
            <person name="Skarshewski A."/>
            <person name="Chaumeil P.A."/>
            <person name="Hugenholtz P."/>
        </authorList>
    </citation>
    <scope>NUCLEOTIDE SEQUENCE [LARGE SCALE GENOMIC DNA]</scope>
    <source>
        <strain evidence="1">UBA11978</strain>
    </source>
</reference>
<proteinExistence type="predicted"/>
<evidence type="ECO:0000313" key="2">
    <source>
        <dbReference type="Proteomes" id="UP000263517"/>
    </source>
</evidence>
<sequence length="81" mass="9437">MPNIHHIAGSDQPLSEGSCMTNHFETAEKIAREKSRKAAGWYLEDVLESLPAHKKVLADCTARELKEWQKVRDQIDKYLWW</sequence>
<name>A0A350P1R1_9ALTE</name>